<keyword evidence="4" id="KW-1185">Reference proteome</keyword>
<dbReference type="RefSeq" id="WP_109329103.1">
    <property type="nucleotide sequence ID" value="NZ_CP029353.1"/>
</dbReference>
<protein>
    <submittedName>
        <fullName evidence="3">Tripartite tricarboxylate transporter TctB family protein</fullName>
    </submittedName>
</protein>
<sequence length="155" mass="16142">MTHITRSPPVRVRSPRELAAAFLISAIALAGLWIGRDWETGTLAMVQAGFFPRLICVLLLATGLATLAGALAATDGTGSGWAWRPVAAITASVLSFAALLDRIGLVLAILALIVIGGLAGRPLRPVPLAMLWAVLATSCVALFSWGLGLPLPIWP</sequence>
<feature type="transmembrane region" description="Helical" evidence="1">
    <location>
        <begin position="50"/>
        <end position="73"/>
    </location>
</feature>
<feature type="transmembrane region" description="Helical" evidence="1">
    <location>
        <begin position="18"/>
        <end position="38"/>
    </location>
</feature>
<dbReference type="Proteomes" id="UP000245629">
    <property type="component" value="Chromosome 2"/>
</dbReference>
<accession>A0A2S2CT81</accession>
<keyword evidence="1" id="KW-1133">Transmembrane helix</keyword>
<reference evidence="4" key="1">
    <citation type="submission" date="2018-05" db="EMBL/GenBank/DDBJ databases">
        <title>Azospirillum thermophila sp. nov., a novel isolated from hot spring.</title>
        <authorList>
            <person name="Zhao Z."/>
        </authorList>
    </citation>
    <scope>NUCLEOTIDE SEQUENCE [LARGE SCALE GENOMIC DNA]</scope>
    <source>
        <strain evidence="4">CFH 70021</strain>
    </source>
</reference>
<evidence type="ECO:0000313" key="3">
    <source>
        <dbReference type="EMBL" id="AWK87688.1"/>
    </source>
</evidence>
<evidence type="ECO:0000313" key="4">
    <source>
        <dbReference type="Proteomes" id="UP000245629"/>
    </source>
</evidence>
<evidence type="ECO:0000256" key="1">
    <source>
        <dbReference type="SAM" id="Phobius"/>
    </source>
</evidence>
<dbReference type="KEGG" id="azz:DEW08_17045"/>
<organism evidence="3 4">
    <name type="scientific">Azospirillum thermophilum</name>
    <dbReference type="NCBI Taxonomy" id="2202148"/>
    <lineage>
        <taxon>Bacteria</taxon>
        <taxon>Pseudomonadati</taxon>
        <taxon>Pseudomonadota</taxon>
        <taxon>Alphaproteobacteria</taxon>
        <taxon>Rhodospirillales</taxon>
        <taxon>Azospirillaceae</taxon>
        <taxon>Azospirillum</taxon>
    </lineage>
</organism>
<keyword evidence="1" id="KW-0472">Membrane</keyword>
<keyword evidence="1" id="KW-0812">Transmembrane</keyword>
<dbReference type="AlphaFoldDB" id="A0A2S2CT81"/>
<feature type="domain" description="DUF1468" evidence="2">
    <location>
        <begin position="20"/>
        <end position="152"/>
    </location>
</feature>
<name>A0A2S2CT81_9PROT</name>
<dbReference type="Pfam" id="PF07331">
    <property type="entry name" value="TctB"/>
    <property type="match status" value="1"/>
</dbReference>
<dbReference type="InterPro" id="IPR009936">
    <property type="entry name" value="DUF1468"/>
</dbReference>
<feature type="transmembrane region" description="Helical" evidence="1">
    <location>
        <begin position="131"/>
        <end position="154"/>
    </location>
</feature>
<gene>
    <name evidence="3" type="ORF">DEW08_17045</name>
</gene>
<proteinExistence type="predicted"/>
<dbReference type="EMBL" id="CP029353">
    <property type="protein sequence ID" value="AWK87688.1"/>
    <property type="molecule type" value="Genomic_DNA"/>
</dbReference>
<feature type="transmembrane region" description="Helical" evidence="1">
    <location>
        <begin position="93"/>
        <end position="119"/>
    </location>
</feature>
<evidence type="ECO:0000259" key="2">
    <source>
        <dbReference type="Pfam" id="PF07331"/>
    </source>
</evidence>
<dbReference type="OrthoDB" id="5186924at2"/>